<keyword evidence="6" id="KW-1185">Reference proteome</keyword>
<evidence type="ECO:0000313" key="5">
    <source>
        <dbReference type="EMBL" id="KAF2197542.1"/>
    </source>
</evidence>
<dbReference type="Gene3D" id="3.40.50.300">
    <property type="entry name" value="P-loop containing nucleotide triphosphate hydrolases"/>
    <property type="match status" value="1"/>
</dbReference>
<evidence type="ECO:0000259" key="4">
    <source>
        <dbReference type="Pfam" id="PF24883"/>
    </source>
</evidence>
<feature type="non-terminal residue" evidence="5">
    <location>
        <position position="968"/>
    </location>
</feature>
<accession>A0A9P4MP24</accession>
<protein>
    <submittedName>
        <fullName evidence="5">HET-domain-containing protein</fullName>
    </submittedName>
</protein>
<gene>
    <name evidence="5" type="ORF">GQ43DRAFT_495610</name>
</gene>
<dbReference type="PROSITE" id="PS50088">
    <property type="entry name" value="ANK_REPEAT"/>
    <property type="match status" value="1"/>
</dbReference>
<dbReference type="SUPFAM" id="SSF48403">
    <property type="entry name" value="Ankyrin repeat"/>
    <property type="match status" value="1"/>
</dbReference>
<dbReference type="OrthoDB" id="194358at2759"/>
<evidence type="ECO:0000313" key="6">
    <source>
        <dbReference type="Proteomes" id="UP000799536"/>
    </source>
</evidence>
<keyword evidence="2" id="KW-0040">ANK repeat</keyword>
<dbReference type="SMART" id="SM00248">
    <property type="entry name" value="ANK"/>
    <property type="match status" value="2"/>
</dbReference>
<dbReference type="PANTHER" id="PTHR10622">
    <property type="entry name" value="HET DOMAIN-CONTAINING PROTEIN"/>
    <property type="match status" value="1"/>
</dbReference>
<feature type="domain" description="Nephrocystin 3-like N-terminal" evidence="4">
    <location>
        <begin position="318"/>
        <end position="492"/>
    </location>
</feature>
<proteinExistence type="predicted"/>
<dbReference type="Proteomes" id="UP000799536">
    <property type="component" value="Unassembled WGS sequence"/>
</dbReference>
<keyword evidence="1" id="KW-0677">Repeat</keyword>
<dbReference type="InterPro" id="IPR056884">
    <property type="entry name" value="NPHP3-like_N"/>
</dbReference>
<feature type="domain" description="Heterokaryon incompatibility" evidence="3">
    <location>
        <begin position="26"/>
        <end position="112"/>
    </location>
</feature>
<feature type="repeat" description="ANK" evidence="2">
    <location>
        <begin position="921"/>
        <end position="945"/>
    </location>
</feature>
<dbReference type="PROSITE" id="PS50297">
    <property type="entry name" value="ANK_REP_REGION"/>
    <property type="match status" value="1"/>
</dbReference>
<organism evidence="5 6">
    <name type="scientific">Delitschia confertaspora ATCC 74209</name>
    <dbReference type="NCBI Taxonomy" id="1513339"/>
    <lineage>
        <taxon>Eukaryota</taxon>
        <taxon>Fungi</taxon>
        <taxon>Dikarya</taxon>
        <taxon>Ascomycota</taxon>
        <taxon>Pezizomycotina</taxon>
        <taxon>Dothideomycetes</taxon>
        <taxon>Pleosporomycetidae</taxon>
        <taxon>Pleosporales</taxon>
        <taxon>Delitschiaceae</taxon>
        <taxon>Delitschia</taxon>
    </lineage>
</organism>
<dbReference type="InterPro" id="IPR036770">
    <property type="entry name" value="Ankyrin_rpt-contain_sf"/>
</dbReference>
<name>A0A9P4MP24_9PLEO</name>
<dbReference type="Gene3D" id="1.25.40.20">
    <property type="entry name" value="Ankyrin repeat-containing domain"/>
    <property type="match status" value="1"/>
</dbReference>
<evidence type="ECO:0000256" key="2">
    <source>
        <dbReference type="PROSITE-ProRule" id="PRU00023"/>
    </source>
</evidence>
<sequence length="968" mass="111035">MRLLELSENGELSFTEFPAGDTIPHYAILSHTWGAENEEVQFEDIEKGTAKRKNGYNKIQFCGNQARKDGLKYFWVDTCCINKSDIRELQTALNSMFRWYQKAATCYVYLSDVLDGVSDRDDELSRGWKRDFRKSRWFIRGWTLQELIAPTSVQFFSKECQRLGDKESEEQTLCEITQIPLKALRGSPLSDFTVEERMSWARSRQTKYEEDAAYSLLGIFGVSMTPNYGEGKESAFSRLRRKIKRREVDLTRQHIAVEPSSSFYMDESTKTRLLIPNQMVEGNRPPLSEEQRNMLFDSLRFDQIDARQRNIKKAHAKTCKWLLTKPEYLDWLDATKLDEHNGFLWIKGNPGTGKSTLMNFAFTTTRTKMKDRIVISFFFNARGDELEKSTIGMYRSVLLQLLERLPALKCVLNSPGLSTPSTIIYHQWSTESLKALLEQAIQLLGKTSVICFIDALDECEEPQIRDMISFFEKVGELTVSSGIKFHVCFSSRHYPHITIRKNINLVLERQKGHEQDIMDYVNSELKIEDSELAKQIREELQEKASGIFMWVALVVDILNKEFDGGRIHALRQRLRDIPADLHQLFCDILTRDSQYRDELILCIQWVLFTKHPLKPEQLYFAILSGVDDQPLQKWDSELITMDIIAKFILNSSKGLAEITNSKAPRVQFIHESVKDFLLKEEGFKVIASDSLSSFQAQSHERLKQCCRRYLGADVFSHLELSGKLPKASSSQAATLRENTTGSLPFLEYAVQNVLHHANMAEGGGISQASFIQEFPLRNWITIDNLFKKYQVRRHTEMASLLYILAENNMSNLIRIHPSVLSLFDVEAERYGPPIFAALATESKEAVQAFLEAHVANRSSESGIFQLDNKCPQDGNKRKFGRDFKFSKQRTVLSYLFDFGETKLLTCLIKTGQVDVDWKDKNGQTPLSRAAENGHIDIVKLLIETGRVDIDSKDKNGQTPLSWAAENGH</sequence>
<dbReference type="SUPFAM" id="SSF52540">
    <property type="entry name" value="P-loop containing nucleoside triphosphate hydrolases"/>
    <property type="match status" value="1"/>
</dbReference>
<comment type="caution">
    <text evidence="5">The sequence shown here is derived from an EMBL/GenBank/DDBJ whole genome shotgun (WGS) entry which is preliminary data.</text>
</comment>
<dbReference type="InterPro" id="IPR027417">
    <property type="entry name" value="P-loop_NTPase"/>
</dbReference>
<dbReference type="InterPro" id="IPR010730">
    <property type="entry name" value="HET"/>
</dbReference>
<reference evidence="5" key="1">
    <citation type="journal article" date="2020" name="Stud. Mycol.">
        <title>101 Dothideomycetes genomes: a test case for predicting lifestyles and emergence of pathogens.</title>
        <authorList>
            <person name="Haridas S."/>
            <person name="Albert R."/>
            <person name="Binder M."/>
            <person name="Bloem J."/>
            <person name="Labutti K."/>
            <person name="Salamov A."/>
            <person name="Andreopoulos B."/>
            <person name="Baker S."/>
            <person name="Barry K."/>
            <person name="Bills G."/>
            <person name="Bluhm B."/>
            <person name="Cannon C."/>
            <person name="Castanera R."/>
            <person name="Culley D."/>
            <person name="Daum C."/>
            <person name="Ezra D."/>
            <person name="Gonzalez J."/>
            <person name="Henrissat B."/>
            <person name="Kuo A."/>
            <person name="Liang C."/>
            <person name="Lipzen A."/>
            <person name="Lutzoni F."/>
            <person name="Magnuson J."/>
            <person name="Mondo S."/>
            <person name="Nolan M."/>
            <person name="Ohm R."/>
            <person name="Pangilinan J."/>
            <person name="Park H.-J."/>
            <person name="Ramirez L."/>
            <person name="Alfaro M."/>
            <person name="Sun H."/>
            <person name="Tritt A."/>
            <person name="Yoshinaga Y."/>
            <person name="Zwiers L.-H."/>
            <person name="Turgeon B."/>
            <person name="Goodwin S."/>
            <person name="Spatafora J."/>
            <person name="Crous P."/>
            <person name="Grigoriev I."/>
        </authorList>
    </citation>
    <scope>NUCLEOTIDE SEQUENCE</scope>
    <source>
        <strain evidence="5">ATCC 74209</strain>
    </source>
</reference>
<dbReference type="AlphaFoldDB" id="A0A9P4MP24"/>
<dbReference type="EMBL" id="ML994223">
    <property type="protein sequence ID" value="KAF2197542.1"/>
    <property type="molecule type" value="Genomic_DNA"/>
</dbReference>
<evidence type="ECO:0000259" key="3">
    <source>
        <dbReference type="Pfam" id="PF06985"/>
    </source>
</evidence>
<dbReference type="InterPro" id="IPR002110">
    <property type="entry name" value="Ankyrin_rpt"/>
</dbReference>
<dbReference type="Pfam" id="PF24883">
    <property type="entry name" value="NPHP3_N"/>
    <property type="match status" value="1"/>
</dbReference>
<evidence type="ECO:0000256" key="1">
    <source>
        <dbReference type="ARBA" id="ARBA00022737"/>
    </source>
</evidence>
<dbReference type="Pfam" id="PF12796">
    <property type="entry name" value="Ank_2"/>
    <property type="match status" value="1"/>
</dbReference>
<dbReference type="PANTHER" id="PTHR10622:SF10">
    <property type="entry name" value="HET DOMAIN-CONTAINING PROTEIN"/>
    <property type="match status" value="1"/>
</dbReference>
<dbReference type="Pfam" id="PF06985">
    <property type="entry name" value="HET"/>
    <property type="match status" value="1"/>
</dbReference>